<reference evidence="6" key="1">
    <citation type="journal article" date="2019" name="Int. J. Syst. Evol. Microbiol.">
        <title>The Global Catalogue of Microorganisms (GCM) 10K type strain sequencing project: providing services to taxonomists for standard genome sequencing and annotation.</title>
        <authorList>
            <consortium name="The Broad Institute Genomics Platform"/>
            <consortium name="The Broad Institute Genome Sequencing Center for Infectious Disease"/>
            <person name="Wu L."/>
            <person name="Ma J."/>
        </authorList>
    </citation>
    <scope>NUCLEOTIDE SEQUENCE [LARGE SCALE GENOMIC DNA]</scope>
    <source>
        <strain evidence="6">CGMCC-1.15741</strain>
    </source>
</reference>
<protein>
    <submittedName>
        <fullName evidence="5">Patatin-like phospholipase family protein</fullName>
    </submittedName>
</protein>
<dbReference type="Gene3D" id="3.40.1090.10">
    <property type="entry name" value="Cytosolic phospholipase A2 catalytic domain"/>
    <property type="match status" value="1"/>
</dbReference>
<name>A0ABW1S6C2_9PROT</name>
<feature type="domain" description="PNPLA" evidence="4">
    <location>
        <begin position="82"/>
        <end position="273"/>
    </location>
</feature>
<gene>
    <name evidence="5" type="ORF">ACFQDM_01725</name>
</gene>
<accession>A0ABW1S6C2</accession>
<dbReference type="InterPro" id="IPR016035">
    <property type="entry name" value="Acyl_Trfase/lysoPLipase"/>
</dbReference>
<feature type="region of interest" description="Disordered" evidence="3">
    <location>
        <begin position="406"/>
        <end position="434"/>
    </location>
</feature>
<dbReference type="PROSITE" id="PS51635">
    <property type="entry name" value="PNPLA"/>
    <property type="match status" value="1"/>
</dbReference>
<evidence type="ECO:0000256" key="1">
    <source>
        <dbReference type="ARBA" id="ARBA00023098"/>
    </source>
</evidence>
<evidence type="ECO:0000313" key="6">
    <source>
        <dbReference type="Proteomes" id="UP001596303"/>
    </source>
</evidence>
<feature type="short sequence motif" description="GXSXG" evidence="2">
    <location>
        <begin position="115"/>
        <end position="119"/>
    </location>
</feature>
<organism evidence="5 6">
    <name type="scientific">Ponticaulis profundi</name>
    <dbReference type="NCBI Taxonomy" id="2665222"/>
    <lineage>
        <taxon>Bacteria</taxon>
        <taxon>Pseudomonadati</taxon>
        <taxon>Pseudomonadota</taxon>
        <taxon>Alphaproteobacteria</taxon>
        <taxon>Hyphomonadales</taxon>
        <taxon>Hyphomonadaceae</taxon>
        <taxon>Ponticaulis</taxon>
    </lineage>
</organism>
<feature type="active site" description="Proton acceptor" evidence="2">
    <location>
        <position position="260"/>
    </location>
</feature>
<dbReference type="Pfam" id="PF01734">
    <property type="entry name" value="Patatin"/>
    <property type="match status" value="1"/>
</dbReference>
<dbReference type="InterPro" id="IPR002641">
    <property type="entry name" value="PNPLA_dom"/>
</dbReference>
<evidence type="ECO:0000256" key="3">
    <source>
        <dbReference type="SAM" id="MobiDB-lite"/>
    </source>
</evidence>
<keyword evidence="6" id="KW-1185">Reference proteome</keyword>
<feature type="short sequence motif" description="GXGXXG" evidence="2">
    <location>
        <begin position="86"/>
        <end position="91"/>
    </location>
</feature>
<comment type="caution">
    <text evidence="5">The sequence shown here is derived from an EMBL/GenBank/DDBJ whole genome shotgun (WGS) entry which is preliminary data.</text>
</comment>
<keyword evidence="2" id="KW-0378">Hydrolase</keyword>
<dbReference type="SUPFAM" id="SSF52151">
    <property type="entry name" value="FabD/lysophospholipase-like"/>
    <property type="match status" value="1"/>
</dbReference>
<sequence length="434" mass="47079">MKEHDQSGPKGVVFLFACALMLLSGCITLPREDGPPAAPTKAEVAGFPSDIRIVGIDPDAAQGVENRLEMLRRASDGSLDFLALSGGGAGGSYGAGVLYGMTVAGHRPQFEVVTGVSTGALIAPFAFLGSDWDDELRAAFATEAASGVMESRGIGILFNPSFFKGEPLRALVDEFVTKDLISAVAKEAEKGRILMVATTDLDTQQPVYWNLGEIAKRRDDEARDLFKDVLVASASVPGVFPPVMMPVEFEGQVFEEMHVDGGATVPFFLGPELWSLWTTADTPLRNANIYIVVNGQVQSPSRSTPVNTVQIIARSFETMLIYASRIAIGEYAALSTKHNMTMHVAFIPTDLAFAGPLDFKADEREKLFDYARTCARQDLIFFSEDTLTDAMRNSDVSYEELKEGYGIPSRCPTQPRDMFEKKPAAEDEVSDSTS</sequence>
<dbReference type="EMBL" id="JBHSSW010000003">
    <property type="protein sequence ID" value="MFC6196776.1"/>
    <property type="molecule type" value="Genomic_DNA"/>
</dbReference>
<dbReference type="PROSITE" id="PS51257">
    <property type="entry name" value="PROKAR_LIPOPROTEIN"/>
    <property type="match status" value="1"/>
</dbReference>
<dbReference type="RefSeq" id="WP_377374646.1">
    <property type="nucleotide sequence ID" value="NZ_JBHSSW010000003.1"/>
</dbReference>
<feature type="short sequence motif" description="DGA/G" evidence="2">
    <location>
        <begin position="260"/>
        <end position="262"/>
    </location>
</feature>
<dbReference type="Proteomes" id="UP001596303">
    <property type="component" value="Unassembled WGS sequence"/>
</dbReference>
<proteinExistence type="predicted"/>
<keyword evidence="1 2" id="KW-0443">Lipid metabolism</keyword>
<evidence type="ECO:0000259" key="4">
    <source>
        <dbReference type="PROSITE" id="PS51635"/>
    </source>
</evidence>
<evidence type="ECO:0000256" key="2">
    <source>
        <dbReference type="PROSITE-ProRule" id="PRU01161"/>
    </source>
</evidence>
<keyword evidence="2" id="KW-0442">Lipid degradation</keyword>
<evidence type="ECO:0000313" key="5">
    <source>
        <dbReference type="EMBL" id="MFC6196776.1"/>
    </source>
</evidence>
<feature type="active site" description="Nucleophile" evidence="2">
    <location>
        <position position="117"/>
    </location>
</feature>